<dbReference type="Proteomes" id="UP000075606">
    <property type="component" value="Unassembled WGS sequence"/>
</dbReference>
<evidence type="ECO:0000259" key="1">
    <source>
        <dbReference type="Pfam" id="PF12867"/>
    </source>
</evidence>
<dbReference type="OrthoDB" id="9793216at2"/>
<feature type="domain" description="DinB-like" evidence="1">
    <location>
        <begin position="9"/>
        <end position="154"/>
    </location>
</feature>
<evidence type="ECO:0000313" key="2">
    <source>
        <dbReference type="EMBL" id="KYG78320.1"/>
    </source>
</evidence>
<reference evidence="2 3" key="1">
    <citation type="submission" date="2016-01" db="EMBL/GenBank/DDBJ databases">
        <title>Genome sequencing of Roseivirga spongicola UST030701-084.</title>
        <authorList>
            <person name="Selvaratnam C."/>
            <person name="Thevarajoo S."/>
            <person name="Goh K.M."/>
            <person name="Ee R."/>
            <person name="Chan K.-G."/>
            <person name="Chong C.S."/>
        </authorList>
    </citation>
    <scope>NUCLEOTIDE SEQUENCE [LARGE SCALE GENOMIC DNA]</scope>
    <source>
        <strain evidence="2 3">UST030701-084</strain>
    </source>
</reference>
<accession>A0A150XHV7</accession>
<dbReference type="RefSeq" id="WP_068217841.1">
    <property type="nucleotide sequence ID" value="NZ_LRPC01000001.1"/>
</dbReference>
<organism evidence="2 3">
    <name type="scientific">Roseivirga spongicola</name>
    <dbReference type="NCBI Taxonomy" id="333140"/>
    <lineage>
        <taxon>Bacteria</taxon>
        <taxon>Pseudomonadati</taxon>
        <taxon>Bacteroidota</taxon>
        <taxon>Cytophagia</taxon>
        <taxon>Cytophagales</taxon>
        <taxon>Roseivirgaceae</taxon>
        <taxon>Roseivirga</taxon>
    </lineage>
</organism>
<dbReference type="EMBL" id="LRPC01000001">
    <property type="protein sequence ID" value="KYG78320.1"/>
    <property type="molecule type" value="Genomic_DNA"/>
</dbReference>
<dbReference type="Gene3D" id="1.20.120.450">
    <property type="entry name" value="dinb family like domain"/>
    <property type="match status" value="1"/>
</dbReference>
<keyword evidence="3" id="KW-1185">Reference proteome</keyword>
<proteinExistence type="predicted"/>
<dbReference type="AlphaFoldDB" id="A0A150XHV7"/>
<protein>
    <recommendedName>
        <fullName evidence="1">DinB-like domain-containing protein</fullName>
    </recommendedName>
</protein>
<dbReference type="SUPFAM" id="SSF109854">
    <property type="entry name" value="DinB/YfiT-like putative metalloenzymes"/>
    <property type="match status" value="1"/>
</dbReference>
<dbReference type="InterPro" id="IPR024775">
    <property type="entry name" value="DinB-like"/>
</dbReference>
<comment type="caution">
    <text evidence="2">The sequence shown here is derived from an EMBL/GenBank/DDBJ whole genome shotgun (WGS) entry which is preliminary data.</text>
</comment>
<dbReference type="Pfam" id="PF12867">
    <property type="entry name" value="DinB_2"/>
    <property type="match status" value="1"/>
</dbReference>
<dbReference type="InterPro" id="IPR034660">
    <property type="entry name" value="DinB/YfiT-like"/>
</dbReference>
<dbReference type="STRING" id="333140.AWW68_06015"/>
<sequence>MRTDYNLREITLQTFEEFLMVDDKDAAVKPAQDKWSAKEILGHLIDSASNNHGRFVRAQFSDDLIVTPYAQNDWVEAADYQNMDWQDLLITWRQMNILVSNIMYNTTPEVRDKQRTEHNLHKTAMEPIAEGAPTTLGHFMEDYVFHLKHHLGQIREVLNTEEA</sequence>
<evidence type="ECO:0000313" key="3">
    <source>
        <dbReference type="Proteomes" id="UP000075606"/>
    </source>
</evidence>
<gene>
    <name evidence="2" type="ORF">AWW68_06015</name>
</gene>
<name>A0A150XHV7_9BACT</name>